<dbReference type="InterPro" id="IPR001628">
    <property type="entry name" value="Znf_hrmn_rcpt"/>
</dbReference>
<evidence type="ECO:0000313" key="1">
    <source>
        <dbReference type="EnsemblMetazoa" id="PPA11027.1"/>
    </source>
</evidence>
<proteinExistence type="predicted"/>
<dbReference type="SMART" id="SM00399">
    <property type="entry name" value="ZnF_C4"/>
    <property type="match status" value="1"/>
</dbReference>
<dbReference type="PROSITE" id="PS51030">
    <property type="entry name" value="NUCLEAR_REC_DBD_2"/>
    <property type="match status" value="1"/>
</dbReference>
<dbReference type="SUPFAM" id="SSF57716">
    <property type="entry name" value="Glucocorticoid receptor-like (DNA-binding domain)"/>
    <property type="match status" value="1"/>
</dbReference>
<dbReference type="AlphaFoldDB" id="A0A2A6C1Z8"/>
<keyword evidence="2" id="KW-1185">Reference proteome</keyword>
<dbReference type="GO" id="GO:0008270">
    <property type="term" value="F:zinc ion binding"/>
    <property type="evidence" value="ECO:0007669"/>
    <property type="project" value="InterPro"/>
</dbReference>
<dbReference type="Pfam" id="PF00105">
    <property type="entry name" value="zf-C4"/>
    <property type="match status" value="1"/>
</dbReference>
<evidence type="ECO:0000313" key="2">
    <source>
        <dbReference type="Proteomes" id="UP000005239"/>
    </source>
</evidence>
<accession>A0A8R1UAM6</accession>
<protein>
    <submittedName>
        <fullName evidence="1">Nuclear receptor</fullName>
    </submittedName>
</protein>
<dbReference type="PANTHER" id="PTHR46011:SF6">
    <property type="entry name" value="HIGH ZINC ACTIVATED NUCLEAR RECEPTOR PROTEIN"/>
    <property type="match status" value="1"/>
</dbReference>
<reference evidence="1" key="2">
    <citation type="submission" date="2022-06" db="UniProtKB">
        <authorList>
            <consortium name="EnsemblMetazoa"/>
        </authorList>
    </citation>
    <scope>IDENTIFICATION</scope>
    <source>
        <strain evidence="1">PS312</strain>
    </source>
</reference>
<dbReference type="InterPro" id="IPR013088">
    <property type="entry name" value="Znf_NHR/GATA"/>
</dbReference>
<dbReference type="PRINTS" id="PR00047">
    <property type="entry name" value="STROIDFINGER"/>
</dbReference>
<dbReference type="PANTHER" id="PTHR46011">
    <property type="entry name" value="NUCLEAR HORMONE RECEPTOR FAMILY MEMBER NHR-86-RELATED"/>
    <property type="match status" value="1"/>
</dbReference>
<dbReference type="GO" id="GO:0003700">
    <property type="term" value="F:DNA-binding transcription factor activity"/>
    <property type="evidence" value="ECO:0000318"/>
    <property type="project" value="GO_Central"/>
</dbReference>
<gene>
    <name evidence="1" type="primary">WBGene00100581</name>
</gene>
<accession>A0A2A6C1Z8</accession>
<dbReference type="GO" id="GO:0005634">
    <property type="term" value="C:nucleus"/>
    <property type="evidence" value="ECO:0000318"/>
    <property type="project" value="GO_Central"/>
</dbReference>
<dbReference type="Gene3D" id="3.30.50.10">
    <property type="entry name" value="Erythroid Transcription Factor GATA-1, subunit A"/>
    <property type="match status" value="1"/>
</dbReference>
<name>A0A2A6C1Z8_PRIPA</name>
<organism evidence="1 2">
    <name type="scientific">Pristionchus pacificus</name>
    <name type="common">Parasitic nematode worm</name>
    <dbReference type="NCBI Taxonomy" id="54126"/>
    <lineage>
        <taxon>Eukaryota</taxon>
        <taxon>Metazoa</taxon>
        <taxon>Ecdysozoa</taxon>
        <taxon>Nematoda</taxon>
        <taxon>Chromadorea</taxon>
        <taxon>Rhabditida</taxon>
        <taxon>Rhabditina</taxon>
        <taxon>Diplogasteromorpha</taxon>
        <taxon>Diplogasteroidea</taxon>
        <taxon>Neodiplogasteridae</taxon>
        <taxon>Pristionchus</taxon>
    </lineage>
</organism>
<dbReference type="OrthoDB" id="5830034at2759"/>
<dbReference type="GO" id="GO:0043565">
    <property type="term" value="F:sequence-specific DNA binding"/>
    <property type="evidence" value="ECO:0007669"/>
    <property type="project" value="InterPro"/>
</dbReference>
<reference evidence="2" key="1">
    <citation type="journal article" date="2008" name="Nat. Genet.">
        <title>The Pristionchus pacificus genome provides a unique perspective on nematode lifestyle and parasitism.</title>
        <authorList>
            <person name="Dieterich C."/>
            <person name="Clifton S.W."/>
            <person name="Schuster L.N."/>
            <person name="Chinwalla A."/>
            <person name="Delehaunty K."/>
            <person name="Dinkelacker I."/>
            <person name="Fulton L."/>
            <person name="Fulton R."/>
            <person name="Godfrey J."/>
            <person name="Minx P."/>
            <person name="Mitreva M."/>
            <person name="Roeseler W."/>
            <person name="Tian H."/>
            <person name="Witte H."/>
            <person name="Yang S.P."/>
            <person name="Wilson R.K."/>
            <person name="Sommer R.J."/>
        </authorList>
    </citation>
    <scope>NUCLEOTIDE SEQUENCE [LARGE SCALE GENOMIC DNA]</scope>
    <source>
        <strain evidence="2">PS312</strain>
    </source>
</reference>
<dbReference type="Proteomes" id="UP000005239">
    <property type="component" value="Unassembled WGS sequence"/>
</dbReference>
<dbReference type="EnsemblMetazoa" id="PPA11027.1">
    <property type="protein sequence ID" value="PPA11027.1"/>
    <property type="gene ID" value="WBGene00100581"/>
</dbReference>
<sequence length="177" mass="19833">MSDSRPCLICTAPSKYAHYGVESCRSCAEFYKRTVTADRSFVCRKGHGKCVINPKDRHNCRGCRFERCKQLGMKLPEELPNIRSTSDQLLPIGIPSRVHARERSKSLELPIGRAAGQQPISPSSTQKVSGCSCDGDLLTRLINEFNKSVERRKAAEYELHRTALKRQVRADIPGEVS</sequence>